<dbReference type="GO" id="GO:0006567">
    <property type="term" value="P:L-threonine catabolic process"/>
    <property type="evidence" value="ECO:0007669"/>
    <property type="project" value="TreeGrafter"/>
</dbReference>
<accession>U4L521</accession>
<dbReference type="STRING" id="1076935.U4L521"/>
<comment type="cofactor">
    <cofactor evidence="1">
        <name>pyridoxal 5'-phosphate</name>
        <dbReference type="ChEBI" id="CHEBI:597326"/>
    </cofactor>
</comment>
<dbReference type="eggNOG" id="KOG1368">
    <property type="taxonomic scope" value="Eukaryota"/>
</dbReference>
<name>U4L521_PYROM</name>
<dbReference type="InterPro" id="IPR015424">
    <property type="entry name" value="PyrdxlP-dep_Trfase"/>
</dbReference>
<dbReference type="InterPro" id="IPR001597">
    <property type="entry name" value="ArAA_b-elim_lyase/Thr_aldolase"/>
</dbReference>
<gene>
    <name evidence="8" type="ORF">PCON_11312</name>
</gene>
<dbReference type="OrthoDB" id="10261951at2759"/>
<feature type="coiled-coil region" evidence="6">
    <location>
        <begin position="362"/>
        <end position="389"/>
    </location>
</feature>
<dbReference type="CDD" id="cd06502">
    <property type="entry name" value="TA_like"/>
    <property type="match status" value="1"/>
</dbReference>
<dbReference type="AlphaFoldDB" id="U4L521"/>
<dbReference type="Pfam" id="PF01212">
    <property type="entry name" value="Beta_elim_lyase"/>
    <property type="match status" value="1"/>
</dbReference>
<protein>
    <submittedName>
        <fullName evidence="8">Similar to Low-specificity L-threonine aldolase acc. no. O74267</fullName>
    </submittedName>
</protein>
<dbReference type="PANTHER" id="PTHR48097:SF9">
    <property type="entry name" value="L-THREONINE ALDOLASE"/>
    <property type="match status" value="1"/>
</dbReference>
<feature type="domain" description="Aromatic amino acid beta-eliminating lyase/threonine aldolase" evidence="7">
    <location>
        <begin position="47"/>
        <end position="333"/>
    </location>
</feature>
<dbReference type="PIRSF" id="PIRSF017617">
    <property type="entry name" value="Thr_aldolase"/>
    <property type="match status" value="1"/>
</dbReference>
<dbReference type="EMBL" id="HF935638">
    <property type="protein sequence ID" value="CCX11718.1"/>
    <property type="molecule type" value="Genomic_DNA"/>
</dbReference>
<dbReference type="GO" id="GO:0008732">
    <property type="term" value="F:L-allo-threonine aldolase activity"/>
    <property type="evidence" value="ECO:0007669"/>
    <property type="project" value="TreeGrafter"/>
</dbReference>
<dbReference type="InterPro" id="IPR023603">
    <property type="entry name" value="Low_specificity_L-TA-like"/>
</dbReference>
<keyword evidence="9" id="KW-1185">Reference proteome</keyword>
<reference evidence="8 9" key="1">
    <citation type="journal article" date="2013" name="PLoS Genet.">
        <title>The genome and development-dependent transcriptomes of Pyronema confluens: a window into fungal evolution.</title>
        <authorList>
            <person name="Traeger S."/>
            <person name="Altegoer F."/>
            <person name="Freitag M."/>
            <person name="Gabaldon T."/>
            <person name="Kempken F."/>
            <person name="Kumar A."/>
            <person name="Marcet-Houben M."/>
            <person name="Poggeler S."/>
            <person name="Stajich J.E."/>
            <person name="Nowrousian M."/>
        </authorList>
    </citation>
    <scope>NUCLEOTIDE SEQUENCE [LARGE SCALE GENOMIC DNA]</scope>
    <source>
        <strain evidence="9">CBS 100304</strain>
        <tissue evidence="8">Vegetative mycelium</tissue>
    </source>
</reference>
<dbReference type="Gene3D" id="3.40.640.10">
    <property type="entry name" value="Type I PLP-dependent aspartate aminotransferase-like (Major domain)"/>
    <property type="match status" value="1"/>
</dbReference>
<feature type="modified residue" description="N6-(pyridoxal phosphate)lysine" evidence="5">
    <location>
        <position position="244"/>
    </location>
</feature>
<evidence type="ECO:0000256" key="1">
    <source>
        <dbReference type="ARBA" id="ARBA00001933"/>
    </source>
</evidence>
<keyword evidence="3" id="KW-0663">Pyridoxal phosphate</keyword>
<evidence type="ECO:0000256" key="4">
    <source>
        <dbReference type="ARBA" id="ARBA00023239"/>
    </source>
</evidence>
<evidence type="ECO:0000313" key="9">
    <source>
        <dbReference type="Proteomes" id="UP000018144"/>
    </source>
</evidence>
<evidence type="ECO:0000256" key="6">
    <source>
        <dbReference type="SAM" id="Coils"/>
    </source>
</evidence>
<dbReference type="PANTHER" id="PTHR48097">
    <property type="entry name" value="L-THREONINE ALDOLASE-RELATED"/>
    <property type="match status" value="1"/>
</dbReference>
<dbReference type="FunFam" id="3.40.640.10:FF:000030">
    <property type="entry name" value="Low-specificity L-threonine aldolase"/>
    <property type="match status" value="1"/>
</dbReference>
<evidence type="ECO:0000259" key="7">
    <source>
        <dbReference type="Pfam" id="PF01212"/>
    </source>
</evidence>
<dbReference type="SUPFAM" id="SSF53383">
    <property type="entry name" value="PLP-dependent transferases"/>
    <property type="match status" value="1"/>
</dbReference>
<dbReference type="InterPro" id="IPR015421">
    <property type="entry name" value="PyrdxlP-dep_Trfase_major"/>
</dbReference>
<dbReference type="GO" id="GO:0005829">
    <property type="term" value="C:cytosol"/>
    <property type="evidence" value="ECO:0007669"/>
    <property type="project" value="TreeGrafter"/>
</dbReference>
<evidence type="ECO:0000256" key="2">
    <source>
        <dbReference type="ARBA" id="ARBA00006966"/>
    </source>
</evidence>
<organism evidence="8 9">
    <name type="scientific">Pyronema omphalodes (strain CBS 100304)</name>
    <name type="common">Pyronema confluens</name>
    <dbReference type="NCBI Taxonomy" id="1076935"/>
    <lineage>
        <taxon>Eukaryota</taxon>
        <taxon>Fungi</taxon>
        <taxon>Dikarya</taxon>
        <taxon>Ascomycota</taxon>
        <taxon>Pezizomycotina</taxon>
        <taxon>Pezizomycetes</taxon>
        <taxon>Pezizales</taxon>
        <taxon>Pyronemataceae</taxon>
        <taxon>Pyronema</taxon>
    </lineage>
</organism>
<dbReference type="GO" id="GO:0006545">
    <property type="term" value="P:glycine biosynthetic process"/>
    <property type="evidence" value="ECO:0007669"/>
    <property type="project" value="TreeGrafter"/>
</dbReference>
<evidence type="ECO:0000256" key="3">
    <source>
        <dbReference type="ARBA" id="ARBA00022898"/>
    </source>
</evidence>
<proteinExistence type="inferred from homology"/>
<dbReference type="OMA" id="VQTNIVI"/>
<dbReference type="NCBIfam" id="NF041359">
    <property type="entry name" value="GntG_guanitoxin"/>
    <property type="match status" value="1"/>
</dbReference>
<keyword evidence="6" id="KW-0175">Coiled coil</keyword>
<comment type="similarity">
    <text evidence="2">Belongs to the threonine aldolase family.</text>
</comment>
<evidence type="ECO:0000256" key="5">
    <source>
        <dbReference type="PIRSR" id="PIRSR017617-1"/>
    </source>
</evidence>
<evidence type="ECO:0000313" key="8">
    <source>
        <dbReference type="EMBL" id="CCX11718.1"/>
    </source>
</evidence>
<keyword evidence="4" id="KW-0456">Lyase</keyword>
<dbReference type="Proteomes" id="UP000018144">
    <property type="component" value="Unassembled WGS sequence"/>
</dbReference>
<sequence length="403" mass="44228">MFSPVFRGAFIASARPSISILSQLRHQSRKMTSATPNEWTNSPAEFDFRSDTVTTPSSSMLAALTTASLGDDVYNESLTTNALEARLAKMFGKPSALFVLSGTMGNQLCLRALLQQPPYSILCDSRSHIYLDEAGATSLISQATLTPVVPANGLYLTLEDVKKHVIISDDIHYAPTKVISLENTIWGVIHPIEEIRRISEFAHEHGIKVHLDGARLWNACSVTETPTLEDYSELVDTVTVCVSKSLGAPVGSFVFGDEKIVKKMNHIKKLLGGGIRQAGILTAMADVAVTEVFKKGRLSEANYYAKMVEKAWKGVGGETTLPVDTNAVWVDLEKRGVPESVWQKVGDEMGVKLGGVRIMTHYQNSVRAIEKLEEVMQEACRRADAGEGRHEVETLEKSYLSKQ</sequence>